<dbReference type="SUPFAM" id="SSF50998">
    <property type="entry name" value="Quinoprotein alcohol dehydrogenase-like"/>
    <property type="match status" value="1"/>
</dbReference>
<comment type="caution">
    <text evidence="10">The sequence shown here is derived from an EMBL/GenBank/DDBJ whole genome shotgun (WGS) entry which is preliminary data.</text>
</comment>
<evidence type="ECO:0000259" key="9">
    <source>
        <dbReference type="Pfam" id="PF24883"/>
    </source>
</evidence>
<sequence>MAGLDTAASVIAVIELSAKVSLLCLEYYDAVKNAKSDIKRLCGELDRLKITIEGAQNLLESPNGARLSISQQLRDGLAGCFSQLTGLQTRLEQKLHPGTRQKLMRHFGRSALKWPFESKDVDKLVSTLERYRDTLAGALIIDQTSEILSMSKDLVLSKLPTAKYAAFDSHADEHDARCHPQTRVDLRKEIIRWADNPHGECIFWLNGMAGTGKSTISRTLAQSFDEQKCLGASFFFKRGERDRGDAALLFTSIASQLCIWAPTLAPHVRAAIEADPAITGKALKEQFERLILEPLGKLQEQPVKRRKIILVIDALDEFDKLERIRHDYNSTCREERRLPPDWPESSVVKSVVQMAIPLFIFAATAFTDTLEGHGASVIAVAFSPDGKTVASASYDKTVRLWDAATGEVRQTLEGHSASVIAVAFSPDGKTVASASYDETVRLWDAATGEARQTLKGHSNTVSAVVFSPDSKTVASVSNDNTIRLWDAATGEARQTLKGHRYTIIAVAFSPDGKTVASVSYDSIVRLWDVVTGEARQTLEGYGASVIAVAFSPDGKIVASASNDNTIIRLWDVTTGKARQTLKGHGNTVSAIVFSPDGKTVASASFDCTVRLWDAATGKARQTFKGHSNTVNAVAFSPDGKTVSSASNDSTVRLWDVATGKTWQTPKGHSKTINAIVFSPDGKTVASASDDNTVRLWDAATGKARQTLKGHSLSINAVAFSPDSKTVASASYDKIVRLWDAATGGAR</sequence>
<dbReference type="InterPro" id="IPR011047">
    <property type="entry name" value="Quinoprotein_ADH-like_sf"/>
</dbReference>
<evidence type="ECO:0000256" key="8">
    <source>
        <dbReference type="SAM" id="Coils"/>
    </source>
</evidence>
<keyword evidence="2" id="KW-0677">Repeat</keyword>
<dbReference type="PROSITE" id="PS50082">
    <property type="entry name" value="WD_REPEATS_2"/>
    <property type="match status" value="9"/>
</dbReference>
<evidence type="ECO:0000256" key="3">
    <source>
        <dbReference type="ARBA" id="ARBA00023054"/>
    </source>
</evidence>
<dbReference type="AlphaFoldDB" id="A0AA38VES9"/>
<dbReference type="SMART" id="SM00320">
    <property type="entry name" value="WD40"/>
    <property type="match status" value="9"/>
</dbReference>
<dbReference type="EMBL" id="JANBVO010000037">
    <property type="protein sequence ID" value="KAJ9136831.1"/>
    <property type="molecule type" value="Genomic_DNA"/>
</dbReference>
<evidence type="ECO:0000256" key="2">
    <source>
        <dbReference type="ARBA" id="ARBA00022737"/>
    </source>
</evidence>
<feature type="repeat" description="WD" evidence="7">
    <location>
        <begin position="538"/>
        <end position="580"/>
    </location>
</feature>
<dbReference type="GO" id="GO:1990234">
    <property type="term" value="C:transferase complex"/>
    <property type="evidence" value="ECO:0007669"/>
    <property type="project" value="UniProtKB-ARBA"/>
</dbReference>
<dbReference type="PANTHER" id="PTHR22847:SF637">
    <property type="entry name" value="WD REPEAT DOMAIN 5B"/>
    <property type="match status" value="1"/>
</dbReference>
<dbReference type="InterPro" id="IPR027417">
    <property type="entry name" value="P-loop_NTPase"/>
</dbReference>
<dbReference type="InterPro" id="IPR018391">
    <property type="entry name" value="PQQ_b-propeller_rpt"/>
</dbReference>
<feature type="repeat" description="WD" evidence="7">
    <location>
        <begin position="707"/>
        <end position="746"/>
    </location>
</feature>
<feature type="repeat" description="WD" evidence="7">
    <location>
        <begin position="623"/>
        <end position="664"/>
    </location>
</feature>
<dbReference type="PRINTS" id="PR00320">
    <property type="entry name" value="GPROTEINBRPT"/>
</dbReference>
<keyword evidence="3 8" id="KW-0175">Coiled coil</keyword>
<feature type="repeat" description="WD" evidence="7">
    <location>
        <begin position="665"/>
        <end position="706"/>
    </location>
</feature>
<dbReference type="Pfam" id="PF24883">
    <property type="entry name" value="NPHP3_N"/>
    <property type="match status" value="1"/>
</dbReference>
<comment type="function">
    <text evidence="6">Involved in mitochondrial fission. Acts as an adapter protein required to form mitochondrial fission complexes. Formation of these complexes is required to promote constriction and fission of the mitochondrial compartment at a late step in mitochondrial division.</text>
</comment>
<dbReference type="InterPro" id="IPR019775">
    <property type="entry name" value="WD40_repeat_CS"/>
</dbReference>
<dbReference type="Gene3D" id="2.130.10.10">
    <property type="entry name" value="YVTN repeat-like/Quinoprotein amine dehydrogenase"/>
    <property type="match status" value="5"/>
</dbReference>
<protein>
    <recommendedName>
        <fullName evidence="5">Mitochondrial division protein 1</fullName>
    </recommendedName>
</protein>
<comment type="similarity">
    <text evidence="4">Belongs to the WD repeat MDV1/CAF4 family.</text>
</comment>
<feature type="repeat" description="WD" evidence="7">
    <location>
        <begin position="581"/>
        <end position="622"/>
    </location>
</feature>
<dbReference type="Proteomes" id="UP001174694">
    <property type="component" value="Unassembled WGS sequence"/>
</dbReference>
<feature type="coiled-coil region" evidence="8">
    <location>
        <begin position="31"/>
        <end position="58"/>
    </location>
</feature>
<evidence type="ECO:0000313" key="10">
    <source>
        <dbReference type="EMBL" id="KAJ9136831.1"/>
    </source>
</evidence>
<evidence type="ECO:0000256" key="4">
    <source>
        <dbReference type="ARBA" id="ARBA00038415"/>
    </source>
</evidence>
<dbReference type="SUPFAM" id="SSF52540">
    <property type="entry name" value="P-loop containing nucleoside triphosphate hydrolases"/>
    <property type="match status" value="1"/>
</dbReference>
<keyword evidence="11" id="KW-1185">Reference proteome</keyword>
<dbReference type="PROSITE" id="PS00678">
    <property type="entry name" value="WD_REPEATS_1"/>
    <property type="match status" value="8"/>
</dbReference>
<dbReference type="InterPro" id="IPR001680">
    <property type="entry name" value="WD40_rpt"/>
</dbReference>
<accession>A0AA38VES9</accession>
<keyword evidence="1 7" id="KW-0853">WD repeat</keyword>
<proteinExistence type="inferred from homology"/>
<dbReference type="Pfam" id="PF00400">
    <property type="entry name" value="WD40"/>
    <property type="match status" value="9"/>
</dbReference>
<evidence type="ECO:0000256" key="5">
    <source>
        <dbReference type="ARBA" id="ARBA00039789"/>
    </source>
</evidence>
<evidence type="ECO:0000313" key="11">
    <source>
        <dbReference type="Proteomes" id="UP001174694"/>
    </source>
</evidence>
<dbReference type="PANTHER" id="PTHR22847">
    <property type="entry name" value="WD40 REPEAT PROTEIN"/>
    <property type="match status" value="1"/>
</dbReference>
<reference evidence="10" key="1">
    <citation type="submission" date="2022-07" db="EMBL/GenBank/DDBJ databases">
        <title>Fungi with potential for degradation of polypropylene.</title>
        <authorList>
            <person name="Gostincar C."/>
        </authorList>
    </citation>
    <scope>NUCLEOTIDE SEQUENCE</scope>
    <source>
        <strain evidence="10">EXF-13308</strain>
    </source>
</reference>
<dbReference type="CDD" id="cd00200">
    <property type="entry name" value="WD40"/>
    <property type="match status" value="2"/>
</dbReference>
<dbReference type="GO" id="GO:0005634">
    <property type="term" value="C:nucleus"/>
    <property type="evidence" value="ECO:0007669"/>
    <property type="project" value="TreeGrafter"/>
</dbReference>
<dbReference type="SMART" id="SM00564">
    <property type="entry name" value="PQQ"/>
    <property type="match status" value="5"/>
</dbReference>
<evidence type="ECO:0000256" key="6">
    <source>
        <dbReference type="ARBA" id="ARBA00043913"/>
    </source>
</evidence>
<feature type="repeat" description="WD" evidence="7">
    <location>
        <begin position="370"/>
        <end position="411"/>
    </location>
</feature>
<dbReference type="InterPro" id="IPR020472">
    <property type="entry name" value="WD40_PAC1"/>
</dbReference>
<evidence type="ECO:0000256" key="7">
    <source>
        <dbReference type="PROSITE-ProRule" id="PRU00221"/>
    </source>
</evidence>
<dbReference type="Gene3D" id="3.40.50.300">
    <property type="entry name" value="P-loop containing nucleotide triphosphate hydrolases"/>
    <property type="match status" value="1"/>
</dbReference>
<feature type="repeat" description="WD" evidence="7">
    <location>
        <begin position="496"/>
        <end position="537"/>
    </location>
</feature>
<dbReference type="PROSITE" id="PS50294">
    <property type="entry name" value="WD_REPEATS_REGION"/>
    <property type="match status" value="8"/>
</dbReference>
<organism evidence="10 11">
    <name type="scientific">Pleurostoma richardsiae</name>
    <dbReference type="NCBI Taxonomy" id="41990"/>
    <lineage>
        <taxon>Eukaryota</taxon>
        <taxon>Fungi</taxon>
        <taxon>Dikarya</taxon>
        <taxon>Ascomycota</taxon>
        <taxon>Pezizomycotina</taxon>
        <taxon>Sordariomycetes</taxon>
        <taxon>Sordariomycetidae</taxon>
        <taxon>Calosphaeriales</taxon>
        <taxon>Pleurostomataceae</taxon>
        <taxon>Pleurostoma</taxon>
    </lineage>
</organism>
<feature type="repeat" description="WD" evidence="7">
    <location>
        <begin position="412"/>
        <end position="453"/>
    </location>
</feature>
<feature type="domain" description="Nephrocystin 3-like N-terminal" evidence="9">
    <location>
        <begin position="188"/>
        <end position="326"/>
    </location>
</feature>
<name>A0AA38VES9_9PEZI</name>
<dbReference type="InterPro" id="IPR015943">
    <property type="entry name" value="WD40/YVTN_repeat-like_dom_sf"/>
</dbReference>
<dbReference type="InterPro" id="IPR056884">
    <property type="entry name" value="NPHP3-like_N"/>
</dbReference>
<evidence type="ECO:0000256" key="1">
    <source>
        <dbReference type="ARBA" id="ARBA00022574"/>
    </source>
</evidence>
<feature type="repeat" description="WD" evidence="7">
    <location>
        <begin position="454"/>
        <end position="495"/>
    </location>
</feature>
<gene>
    <name evidence="10" type="ORF">NKR23_g9500</name>
</gene>